<dbReference type="PROSITE" id="PS01296">
    <property type="entry name" value="RSMI"/>
    <property type="match status" value="1"/>
</dbReference>
<comment type="function">
    <text evidence="6">Catalyzes the 2'-O-methylation of the ribose of cytidine 1402 (C1402) in 16S rRNA.</text>
</comment>
<sequence length="281" mass="31732">MNKYHQLYVVATPIGNLQEITDLAKKVLFEATTIVCEDTRVTKKLLKLLTIENQQKLVSFNKMSETVKTAKILELLQKESCVLVSDAGYPVISDPGYNLIRTLRKAGSQIQVINGPCALVHALVSSGIDSRKFFFANFLTKKRIQRISELNELKSVLNLATVVYYEALNFLEKGLNILLEVFGDIEIGIARELSKIHETFYYGKISELKKTIELRGEFVIILPKQKTINESESEAIILAKLEEHLQNNISLKNACKLVATPNLRASEIYKIYLLKKGAKNE</sequence>
<dbReference type="PIRSF" id="PIRSF005917">
    <property type="entry name" value="MTase_YraL"/>
    <property type="match status" value="1"/>
</dbReference>
<dbReference type="CDD" id="cd11648">
    <property type="entry name" value="RsmI"/>
    <property type="match status" value="1"/>
</dbReference>
<evidence type="ECO:0000256" key="5">
    <source>
        <dbReference type="ARBA" id="ARBA00022691"/>
    </source>
</evidence>
<organism evidence="8 9">
    <name type="scientific">Mycoplasmoides fastidiosum</name>
    <dbReference type="NCBI Taxonomy" id="92758"/>
    <lineage>
        <taxon>Bacteria</taxon>
        <taxon>Bacillati</taxon>
        <taxon>Mycoplasmatota</taxon>
        <taxon>Mycoplasmoidales</taxon>
        <taxon>Mycoplasmoidaceae</taxon>
        <taxon>Mycoplasmoides</taxon>
    </lineage>
</organism>
<protein>
    <recommendedName>
        <fullName evidence="6">Ribosomal RNA small subunit methyltransferase I</fullName>
        <ecNumber evidence="6">2.1.1.198</ecNumber>
    </recommendedName>
    <alternativeName>
        <fullName evidence="6">16S rRNA 2'-O-ribose C1402 methyltransferase</fullName>
    </alternativeName>
    <alternativeName>
        <fullName evidence="6">rRNA (cytidine-2'-O-)-methyltransferase RsmI</fullName>
    </alternativeName>
</protein>
<evidence type="ECO:0000256" key="1">
    <source>
        <dbReference type="ARBA" id="ARBA00022490"/>
    </source>
</evidence>
<keyword evidence="1 6" id="KW-0963">Cytoplasm</keyword>
<dbReference type="InterPro" id="IPR035996">
    <property type="entry name" value="4pyrrol_Methylase_sf"/>
</dbReference>
<keyword evidence="2 6" id="KW-0698">rRNA processing</keyword>
<evidence type="ECO:0000313" key="9">
    <source>
        <dbReference type="Proteomes" id="UP001240643"/>
    </source>
</evidence>
<dbReference type="Gene3D" id="3.30.950.10">
    <property type="entry name" value="Methyltransferase, Cobalt-precorrin-4 Transmethylase, Domain 2"/>
    <property type="match status" value="1"/>
</dbReference>
<dbReference type="InterPro" id="IPR008189">
    <property type="entry name" value="rRNA_ssu_MeTfrase_I"/>
</dbReference>
<dbReference type="EC" id="2.1.1.198" evidence="6"/>
<dbReference type="PANTHER" id="PTHR46111:SF1">
    <property type="entry name" value="RIBOSOMAL RNA SMALL SUBUNIT METHYLTRANSFERASE I"/>
    <property type="match status" value="1"/>
</dbReference>
<feature type="domain" description="Tetrapyrrole methylase" evidence="7">
    <location>
        <begin position="7"/>
        <end position="208"/>
    </location>
</feature>
<dbReference type="InterPro" id="IPR014777">
    <property type="entry name" value="4pyrrole_Mease_sub1"/>
</dbReference>
<proteinExistence type="inferred from homology"/>
<keyword evidence="5 6" id="KW-0949">S-adenosyl-L-methionine</keyword>
<dbReference type="SUPFAM" id="SSF53790">
    <property type="entry name" value="Tetrapyrrole methylase"/>
    <property type="match status" value="1"/>
</dbReference>
<dbReference type="GO" id="GO:0008168">
    <property type="term" value="F:methyltransferase activity"/>
    <property type="evidence" value="ECO:0007669"/>
    <property type="project" value="UniProtKB-KW"/>
</dbReference>
<gene>
    <name evidence="6" type="primary">rsmI</name>
    <name evidence="8" type="ORF">J2Z62_000592</name>
</gene>
<keyword evidence="4 6" id="KW-0808">Transferase</keyword>
<keyword evidence="3 6" id="KW-0489">Methyltransferase</keyword>
<evidence type="ECO:0000259" key="7">
    <source>
        <dbReference type="Pfam" id="PF00590"/>
    </source>
</evidence>
<dbReference type="NCBIfam" id="TIGR00096">
    <property type="entry name" value="16S rRNA (cytidine(1402)-2'-O)-methyltransferase"/>
    <property type="match status" value="1"/>
</dbReference>
<dbReference type="GO" id="GO:0032259">
    <property type="term" value="P:methylation"/>
    <property type="evidence" value="ECO:0007669"/>
    <property type="project" value="UniProtKB-KW"/>
</dbReference>
<dbReference type="RefSeq" id="WP_256547157.1">
    <property type="nucleotide sequence ID" value="NZ_CP101809.1"/>
</dbReference>
<reference evidence="8" key="1">
    <citation type="submission" date="2023-07" db="EMBL/GenBank/DDBJ databases">
        <title>Genomic Encyclopedia of Type Strains, Phase IV (KMG-IV): sequencing the most valuable type-strain genomes for metagenomic binning, comparative biology and taxonomic classification.</title>
        <authorList>
            <person name="Goeker M."/>
        </authorList>
    </citation>
    <scope>NUCLEOTIDE SEQUENCE [LARGE SCALE GENOMIC DNA]</scope>
    <source>
        <strain evidence="8">DSM 21204</strain>
    </source>
</reference>
<evidence type="ECO:0000313" key="8">
    <source>
        <dbReference type="EMBL" id="MDQ0514154.1"/>
    </source>
</evidence>
<comment type="caution">
    <text evidence="8">The sequence shown here is derived from an EMBL/GenBank/DDBJ whole genome shotgun (WGS) entry which is preliminary data.</text>
</comment>
<dbReference type="Proteomes" id="UP001240643">
    <property type="component" value="Unassembled WGS sequence"/>
</dbReference>
<dbReference type="EMBL" id="JAUSWO010000001">
    <property type="protein sequence ID" value="MDQ0514154.1"/>
    <property type="molecule type" value="Genomic_DNA"/>
</dbReference>
<comment type="subcellular location">
    <subcellularLocation>
        <location evidence="6">Cytoplasm</location>
    </subcellularLocation>
</comment>
<dbReference type="InterPro" id="IPR018063">
    <property type="entry name" value="SAM_MeTrfase_RsmI_CS"/>
</dbReference>
<evidence type="ECO:0000256" key="3">
    <source>
        <dbReference type="ARBA" id="ARBA00022603"/>
    </source>
</evidence>
<evidence type="ECO:0000256" key="4">
    <source>
        <dbReference type="ARBA" id="ARBA00022679"/>
    </source>
</evidence>
<dbReference type="HAMAP" id="MF_01877">
    <property type="entry name" value="16SrRNA_methyltr_I"/>
    <property type="match status" value="1"/>
</dbReference>
<dbReference type="PANTHER" id="PTHR46111">
    <property type="entry name" value="RIBOSOMAL RNA SMALL SUBUNIT METHYLTRANSFERASE I"/>
    <property type="match status" value="1"/>
</dbReference>
<accession>A0ABU0LZP6</accession>
<name>A0ABU0LZP6_9BACT</name>
<comment type="similarity">
    <text evidence="6">Belongs to the methyltransferase superfamily. RsmI family.</text>
</comment>
<dbReference type="InterPro" id="IPR014776">
    <property type="entry name" value="4pyrrole_Mease_sub2"/>
</dbReference>
<evidence type="ECO:0000256" key="2">
    <source>
        <dbReference type="ARBA" id="ARBA00022552"/>
    </source>
</evidence>
<dbReference type="InterPro" id="IPR000878">
    <property type="entry name" value="4pyrrol_Mease"/>
</dbReference>
<evidence type="ECO:0000256" key="6">
    <source>
        <dbReference type="HAMAP-Rule" id="MF_01877"/>
    </source>
</evidence>
<dbReference type="Pfam" id="PF00590">
    <property type="entry name" value="TP_methylase"/>
    <property type="match status" value="1"/>
</dbReference>
<keyword evidence="9" id="KW-1185">Reference proteome</keyword>
<comment type="catalytic activity">
    <reaction evidence="6">
        <text>cytidine(1402) in 16S rRNA + S-adenosyl-L-methionine = 2'-O-methylcytidine(1402) in 16S rRNA + S-adenosyl-L-homocysteine + H(+)</text>
        <dbReference type="Rhea" id="RHEA:42924"/>
        <dbReference type="Rhea" id="RHEA-COMP:10285"/>
        <dbReference type="Rhea" id="RHEA-COMP:10286"/>
        <dbReference type="ChEBI" id="CHEBI:15378"/>
        <dbReference type="ChEBI" id="CHEBI:57856"/>
        <dbReference type="ChEBI" id="CHEBI:59789"/>
        <dbReference type="ChEBI" id="CHEBI:74495"/>
        <dbReference type="ChEBI" id="CHEBI:82748"/>
        <dbReference type="EC" id="2.1.1.198"/>
    </reaction>
</comment>
<dbReference type="Gene3D" id="3.40.1010.10">
    <property type="entry name" value="Cobalt-precorrin-4 Transmethylase, Domain 1"/>
    <property type="match status" value="1"/>
</dbReference>